<keyword evidence="5" id="KW-0964">Secreted</keyword>
<dbReference type="Proteomes" id="UP000321773">
    <property type="component" value="Unassembled WGS sequence"/>
</dbReference>
<keyword evidence="9" id="KW-0969">Cilium</keyword>
<dbReference type="InterPro" id="IPR010809">
    <property type="entry name" value="FliD_C"/>
</dbReference>
<organism evidence="9 10">
    <name type="scientific">Halolactibacillus miurensis</name>
    <dbReference type="NCBI Taxonomy" id="306541"/>
    <lineage>
        <taxon>Bacteria</taxon>
        <taxon>Bacillati</taxon>
        <taxon>Bacillota</taxon>
        <taxon>Bacilli</taxon>
        <taxon>Bacillales</taxon>
        <taxon>Bacillaceae</taxon>
        <taxon>Halolactibacillus</taxon>
    </lineage>
</organism>
<keyword evidence="9" id="KW-0282">Flagellum</keyword>
<dbReference type="OrthoDB" id="9776025at2"/>
<evidence type="ECO:0000256" key="5">
    <source>
        <dbReference type="RuleBase" id="RU362066"/>
    </source>
</evidence>
<keyword evidence="9" id="KW-0966">Cell projection</keyword>
<dbReference type="NCBIfam" id="NF005833">
    <property type="entry name" value="PRK07737.1"/>
    <property type="match status" value="1"/>
</dbReference>
<dbReference type="InterPro" id="IPR040026">
    <property type="entry name" value="FliD"/>
</dbReference>
<dbReference type="InterPro" id="IPR003481">
    <property type="entry name" value="FliD_N"/>
</dbReference>
<evidence type="ECO:0000259" key="7">
    <source>
        <dbReference type="Pfam" id="PF07195"/>
    </source>
</evidence>
<evidence type="ECO:0000256" key="4">
    <source>
        <dbReference type="ARBA" id="ARBA00023143"/>
    </source>
</evidence>
<keyword evidence="4 5" id="KW-0975">Bacterial flagellum</keyword>
<dbReference type="GO" id="GO:0009424">
    <property type="term" value="C:bacterial-type flagellum hook"/>
    <property type="evidence" value="ECO:0007669"/>
    <property type="project" value="UniProtKB-UniRule"/>
</dbReference>
<gene>
    <name evidence="8" type="primary">fliD</name>
    <name evidence="8" type="ORF">HMI01_18650</name>
    <name evidence="9" type="ORF">SAMN05421668_12023</name>
</gene>
<dbReference type="Proteomes" id="UP000199139">
    <property type="component" value="Unassembled WGS sequence"/>
</dbReference>
<comment type="similarity">
    <text evidence="1 5">Belongs to the FliD family.</text>
</comment>
<dbReference type="GO" id="GO:0007155">
    <property type="term" value="P:cell adhesion"/>
    <property type="evidence" value="ECO:0007669"/>
    <property type="project" value="InterPro"/>
</dbReference>
<sequence>MRISGFASGMDIDQMVKDLMSAERIPLNRVEADKTRLEWTRDSYRDFNVKLKELDDALLKMRLSSSLMSKQTSTSNNAVTATAASSASNGSYKMEVTELATSAINVSQNTLSAEGKEIDAFATIKSQIADGEFGNSALAAFIENGEDPVISFKTAKQEENFEYKVTDDTTLESLLTKITNDDNGVRAFYDVGQDKIILESVEAGNHQEGAEIQFEDTSFMAQLFDMRSSNTDPAYAGEQGGTDATFKYNGVELTSKTNQTTLNGITFTFNNVTNDTPAYVNISDDTDTAFDNIVKFVDQYNSLVDEITSKTREERYKDYDPLTAEEMESMSEREIELWEEKARSGLLKSDRILMDGLSSMRQAWTGSVDSEGSFKHLSSIGISTTRNYMDGGKLEIDEDKLRAALRDDPTSVDQLFTNSSDGADRGIFNKLNDAIDQTANRINDKAGRSTSQIQQYALGRELQNMNTRIDNFNRRLVQVEDRYWSQFTAMEKAIQKMNEQSNFLYSQMSGGQQ</sequence>
<evidence type="ECO:0000259" key="6">
    <source>
        <dbReference type="Pfam" id="PF02465"/>
    </source>
</evidence>
<dbReference type="Pfam" id="PF02465">
    <property type="entry name" value="FliD_N"/>
    <property type="match status" value="1"/>
</dbReference>
<dbReference type="AlphaFoldDB" id="A0A1I6U0D7"/>
<evidence type="ECO:0000313" key="8">
    <source>
        <dbReference type="EMBL" id="GEM04877.1"/>
    </source>
</evidence>
<evidence type="ECO:0000256" key="2">
    <source>
        <dbReference type="ARBA" id="ARBA00011255"/>
    </source>
</evidence>
<evidence type="ECO:0000313" key="10">
    <source>
        <dbReference type="Proteomes" id="UP000199139"/>
    </source>
</evidence>
<dbReference type="GO" id="GO:0005576">
    <property type="term" value="C:extracellular region"/>
    <property type="evidence" value="ECO:0007669"/>
    <property type="project" value="UniProtKB-SubCell"/>
</dbReference>
<feature type="domain" description="Flagellar hook-associated protein 2 N-terminal" evidence="6">
    <location>
        <begin position="8"/>
        <end position="102"/>
    </location>
</feature>
<evidence type="ECO:0000313" key="11">
    <source>
        <dbReference type="Proteomes" id="UP000321773"/>
    </source>
</evidence>
<reference evidence="8 11" key="2">
    <citation type="submission" date="2019-07" db="EMBL/GenBank/DDBJ databases">
        <title>Whole genome shotgun sequence of Halolactibacillus miurensis NBRC 100873.</title>
        <authorList>
            <person name="Hosoyama A."/>
            <person name="Uohara A."/>
            <person name="Ohji S."/>
            <person name="Ichikawa N."/>
        </authorList>
    </citation>
    <scope>NUCLEOTIDE SEQUENCE [LARGE SCALE GENOMIC DNA]</scope>
    <source>
        <strain evidence="8 11">NBRC 100873</strain>
    </source>
</reference>
<name>A0A1I6U0D7_9BACI</name>
<evidence type="ECO:0000256" key="1">
    <source>
        <dbReference type="ARBA" id="ARBA00009764"/>
    </source>
</evidence>
<evidence type="ECO:0000313" key="9">
    <source>
        <dbReference type="EMBL" id="SFS94890.1"/>
    </source>
</evidence>
<dbReference type="GO" id="GO:0009421">
    <property type="term" value="C:bacterial-type flagellum filament cap"/>
    <property type="evidence" value="ECO:0007669"/>
    <property type="project" value="InterPro"/>
</dbReference>
<dbReference type="Pfam" id="PF07195">
    <property type="entry name" value="FliD_C"/>
    <property type="match status" value="1"/>
</dbReference>
<comment type="function">
    <text evidence="5">Required for morphogenesis and for the elongation of the flagellar filament by facilitating polymerization of the flagellin monomers at the tip of growing filament. Forms a capping structure, which prevents flagellin subunits (transported through the central channel of the flagellum) from leaking out without polymerization at the distal end.</text>
</comment>
<comment type="subunit">
    <text evidence="2 5">Homopentamer.</text>
</comment>
<dbReference type="RefSeq" id="WP_062322437.1">
    <property type="nucleotide sequence ID" value="NZ_BJWJ01000019.1"/>
</dbReference>
<dbReference type="STRING" id="306541.SAMN05421668_12023"/>
<dbReference type="EMBL" id="FPAI01000020">
    <property type="protein sequence ID" value="SFS94890.1"/>
    <property type="molecule type" value="Genomic_DNA"/>
</dbReference>
<keyword evidence="11" id="KW-1185">Reference proteome</keyword>
<dbReference type="GO" id="GO:0071973">
    <property type="term" value="P:bacterial-type flagellum-dependent cell motility"/>
    <property type="evidence" value="ECO:0007669"/>
    <property type="project" value="TreeGrafter"/>
</dbReference>
<dbReference type="EMBL" id="BJWJ01000019">
    <property type="protein sequence ID" value="GEM04877.1"/>
    <property type="molecule type" value="Genomic_DNA"/>
</dbReference>
<keyword evidence="3" id="KW-0175">Coiled coil</keyword>
<dbReference type="PANTHER" id="PTHR30288:SF0">
    <property type="entry name" value="FLAGELLAR HOOK-ASSOCIATED PROTEIN 2"/>
    <property type="match status" value="1"/>
</dbReference>
<dbReference type="PANTHER" id="PTHR30288">
    <property type="entry name" value="FLAGELLAR CAP/ASSEMBLY PROTEIN FLID"/>
    <property type="match status" value="1"/>
</dbReference>
<proteinExistence type="inferred from homology"/>
<comment type="subcellular location">
    <subcellularLocation>
        <location evidence="5">Secreted</location>
    </subcellularLocation>
    <subcellularLocation>
        <location evidence="5">Bacterial flagellum</location>
    </subcellularLocation>
</comment>
<reference evidence="9 10" key="1">
    <citation type="submission" date="2016-10" db="EMBL/GenBank/DDBJ databases">
        <authorList>
            <person name="de Groot N.N."/>
        </authorList>
    </citation>
    <scope>NUCLEOTIDE SEQUENCE [LARGE SCALE GENOMIC DNA]</scope>
    <source>
        <strain evidence="9 10">DSM 17074</strain>
    </source>
</reference>
<protein>
    <recommendedName>
        <fullName evidence="5">Flagellar hook-associated protein 2</fullName>
        <shortName evidence="5">HAP2</shortName>
    </recommendedName>
    <alternativeName>
        <fullName evidence="5">Flagellar cap protein</fullName>
    </alternativeName>
</protein>
<accession>A0A1I6U0D7</accession>
<evidence type="ECO:0000256" key="3">
    <source>
        <dbReference type="ARBA" id="ARBA00023054"/>
    </source>
</evidence>
<feature type="domain" description="Flagellar hook-associated protein 2 C-terminal" evidence="7">
    <location>
        <begin position="241"/>
        <end position="499"/>
    </location>
</feature>